<name>A0A1R3L511_PRUPE</name>
<protein>
    <submittedName>
        <fullName evidence="1">Uncharacterized protein</fullName>
    </submittedName>
</protein>
<sequence>MYPHTKKKTMEGHVMSHVAGFFAHQKGERSPVALLCLVFSRHPLCLPPLLLNAKRTVTLPHYSMTFLCVPNFHEILCYFSSKYIEFLSIQDPFVLRSISFCRIQGPIQFIDTIFGSWVHRILFWLTRLM</sequence>
<evidence type="ECO:0000313" key="2">
    <source>
        <dbReference type="Proteomes" id="UP000006882"/>
    </source>
</evidence>
<dbReference type="EMBL" id="KV887596">
    <property type="protein sequence ID" value="ONH89501.1"/>
    <property type="molecule type" value="Genomic_DNA"/>
</dbReference>
<dbReference type="Proteomes" id="UP000006882">
    <property type="component" value="Unassembled WGS sequence"/>
</dbReference>
<dbReference type="EMBL" id="KV887596">
    <property type="protein sequence ID" value="ONH89502.1"/>
    <property type="molecule type" value="Genomic_DNA"/>
</dbReference>
<dbReference type="Gramene" id="ONH89502">
    <property type="protein sequence ID" value="ONH89502"/>
    <property type="gene ID" value="PRUPE_I003500"/>
</dbReference>
<dbReference type="AlphaFoldDB" id="A0A1R3L511"/>
<reference evidence="1 2" key="1">
    <citation type="journal article" date="2013" name="Nat. Genet.">
        <title>The high-quality draft genome of peach (Prunus persica) identifies unique patterns of genetic diversity, domestication and genome evolution.</title>
        <authorList>
            <consortium name="International Peach Genome Initiative"/>
            <person name="Verde I."/>
            <person name="Abbott A.G."/>
            <person name="Scalabrin S."/>
            <person name="Jung S."/>
            <person name="Shu S."/>
            <person name="Marroni F."/>
            <person name="Zhebentyayeva T."/>
            <person name="Dettori M.T."/>
            <person name="Grimwood J."/>
            <person name="Cattonaro F."/>
            <person name="Zuccolo A."/>
            <person name="Rossini L."/>
            <person name="Jenkins J."/>
            <person name="Vendramin E."/>
            <person name="Meisel L.A."/>
            <person name="Decroocq V."/>
            <person name="Sosinski B."/>
            <person name="Prochnik S."/>
            <person name="Mitros T."/>
            <person name="Policriti A."/>
            <person name="Cipriani G."/>
            <person name="Dondini L."/>
            <person name="Ficklin S."/>
            <person name="Goodstein D.M."/>
            <person name="Xuan P."/>
            <person name="Del Fabbro C."/>
            <person name="Aramini V."/>
            <person name="Copetti D."/>
            <person name="Gonzalez S."/>
            <person name="Horner D.S."/>
            <person name="Falchi R."/>
            <person name="Lucas S."/>
            <person name="Mica E."/>
            <person name="Maldonado J."/>
            <person name="Lazzari B."/>
            <person name="Bielenberg D."/>
            <person name="Pirona R."/>
            <person name="Miculan M."/>
            <person name="Barakat A."/>
            <person name="Testolin R."/>
            <person name="Stella A."/>
            <person name="Tartarini S."/>
            <person name="Tonutti P."/>
            <person name="Arus P."/>
            <person name="Orellana A."/>
            <person name="Wells C."/>
            <person name="Main D."/>
            <person name="Vizzotto G."/>
            <person name="Silva H."/>
            <person name="Salamini F."/>
            <person name="Schmutz J."/>
            <person name="Morgante M."/>
            <person name="Rokhsar D.S."/>
        </authorList>
    </citation>
    <scope>NUCLEOTIDE SEQUENCE [LARGE SCALE GENOMIC DNA]</scope>
    <source>
        <strain evidence="2">cv. Nemared</strain>
    </source>
</reference>
<reference evidence="1" key="2">
    <citation type="submission" date="2016-12" db="EMBL/GenBank/DDBJ databases">
        <title>WGS assembly of Prunus persica.</title>
        <authorList>
            <person name="Verde I."/>
            <person name="Jenkins J."/>
            <person name="Dondini L."/>
            <person name="Micali S."/>
            <person name="Pagliarani G."/>
            <person name="Vendramin E."/>
            <person name="Paris R."/>
            <person name="Aramini V."/>
            <person name="Gazza L."/>
            <person name="Rossini L."/>
            <person name="Bassi D."/>
            <person name="Troggio M."/>
            <person name="Shu S."/>
            <person name="Grimwood J.H."/>
            <person name="Tartarini S."/>
            <person name="Dettori M.T."/>
            <person name="Schmutz J."/>
        </authorList>
    </citation>
    <scope>NUCLEOTIDE SEQUENCE</scope>
</reference>
<proteinExistence type="predicted"/>
<accession>A0A1R3L511</accession>
<keyword evidence="2" id="KW-1185">Reference proteome</keyword>
<evidence type="ECO:0000313" key="1">
    <source>
        <dbReference type="EMBL" id="ONH89501.1"/>
    </source>
</evidence>
<gene>
    <name evidence="1" type="ORF">PRUPE_I003500</name>
</gene>
<dbReference type="Gramene" id="ONH89501">
    <property type="protein sequence ID" value="ONH89501"/>
    <property type="gene ID" value="PRUPE_I003500"/>
</dbReference>
<organism evidence="1 2">
    <name type="scientific">Prunus persica</name>
    <name type="common">Peach</name>
    <name type="synonym">Amygdalus persica</name>
    <dbReference type="NCBI Taxonomy" id="3760"/>
    <lineage>
        <taxon>Eukaryota</taxon>
        <taxon>Viridiplantae</taxon>
        <taxon>Streptophyta</taxon>
        <taxon>Embryophyta</taxon>
        <taxon>Tracheophyta</taxon>
        <taxon>Spermatophyta</taxon>
        <taxon>Magnoliopsida</taxon>
        <taxon>eudicotyledons</taxon>
        <taxon>Gunneridae</taxon>
        <taxon>Pentapetalae</taxon>
        <taxon>rosids</taxon>
        <taxon>fabids</taxon>
        <taxon>Rosales</taxon>
        <taxon>Rosaceae</taxon>
        <taxon>Amygdaloideae</taxon>
        <taxon>Amygdaleae</taxon>
        <taxon>Prunus</taxon>
    </lineage>
</organism>